<dbReference type="EMBL" id="JAVREV010000012">
    <property type="protein sequence ID" value="MDT0445073.1"/>
    <property type="molecule type" value="Genomic_DNA"/>
</dbReference>
<dbReference type="InterPro" id="IPR011990">
    <property type="entry name" value="TPR-like_helical_dom_sf"/>
</dbReference>
<dbReference type="InterPro" id="IPR005158">
    <property type="entry name" value="BTAD"/>
</dbReference>
<dbReference type="InterPro" id="IPR001867">
    <property type="entry name" value="OmpR/PhoB-type_DNA-bd"/>
</dbReference>
<dbReference type="PANTHER" id="PTHR35807:SF1">
    <property type="entry name" value="TRANSCRIPTIONAL REGULATOR REDD"/>
    <property type="match status" value="1"/>
</dbReference>
<sequence length="949" mass="101727">MVEIRLLGSVELRAANGARLDPGPPQQRCVLAVLAMSPGRAVTAETLIDRVWPRQPPGHVRDVLYTYISRLRRVLRRLGDGAGGPVLRRGAGGYLLDVPRNAVDLHRARHLAARAAGGEDAARAAELLAEAAALWRGTPLSGLRGEWAEGVRVGLERELVTLLTDRFAQELRLARHADVVPALSAAVLDHPLAEPLAEQLMLALYRSGRQADALAAYTRTRQRLAAELGAEPGAALRRLHQRILRRDPGLGARAAAPDVRPRQLPPDVTSFTGRAAEIRELDGLLPCEGDGGGSAAVIVTVNGGAGIGKTTLAVHWAHRVAAHFPDGQLYVDLRGLGAAGEPLDASDALRGILSALRVPPQRVPADLDSQAALYRSLLAGKRMLVVLDNAGDTAQCRPLLPGSPGSLAVVTSRNRLLGLVASLGARAVNLDLFTRDEAWQMLADRLGPRRLAADARAVDGIIDTCARLPLALAVVAAQAAATPERSLAELADGLGGPEPLNALAGEAGEAATDIRALFSWSYRALSPAAARLFRLGGLHPGPDLTPLSAAALTGLPPRSARARLAELSRAQLLTEREPGRYAMHDLLRAYARELTAATDDAAERSAATRRVLDYYLHSAHRAHRQLGPSWRQPTDLGTPRDGIVVETFADEAAAVAWFTAERACLLDAFEGAAAEELDTLVCALAWVLTGLLDRQGHWHDLGRVQDTALDASLRLGELGEQARALNNKARLSTRFLHYDEALSLLRDALDLLEATDDRQGQAETHQHLGFVLENCGRLPEALGHERRALALYRAAGNGPDEARSLNVVGWLLARLGEHREALDYCREALRLQQEGDDALGLAATLDSLGYVQHQLGAWPDALRAYERALSLLRGPGLGDRSLEAALLQRLGDTHRALGNDAAAGEAWADALRIMDELGSPDVAEVLTRLRDLGVGPERLRAYRSSRPPG</sequence>
<keyword evidence="5" id="KW-0804">Transcription</keyword>
<dbReference type="SUPFAM" id="SSF52540">
    <property type="entry name" value="P-loop containing nucleoside triphosphate hydrolases"/>
    <property type="match status" value="1"/>
</dbReference>
<dbReference type="PROSITE" id="PS51755">
    <property type="entry name" value="OMPR_PHOB"/>
    <property type="match status" value="1"/>
</dbReference>
<comment type="caution">
    <text evidence="9">The sequence shown here is derived from an EMBL/GenBank/DDBJ whole genome shotgun (WGS) entry which is preliminary data.</text>
</comment>
<keyword evidence="3" id="KW-0805">Transcription regulation</keyword>
<dbReference type="SUPFAM" id="SSF48452">
    <property type="entry name" value="TPR-like"/>
    <property type="match status" value="2"/>
</dbReference>
<name>A0ABU2S7W6_9ACTN</name>
<evidence type="ECO:0000256" key="4">
    <source>
        <dbReference type="ARBA" id="ARBA00023125"/>
    </source>
</evidence>
<dbReference type="RefSeq" id="WP_311619302.1">
    <property type="nucleotide sequence ID" value="NZ_JAVREV010000012.1"/>
</dbReference>
<keyword evidence="4 7" id="KW-0238">DNA-binding</keyword>
<dbReference type="Gene3D" id="3.40.50.300">
    <property type="entry name" value="P-loop containing nucleotide triphosphate hydrolases"/>
    <property type="match status" value="1"/>
</dbReference>
<evidence type="ECO:0000256" key="3">
    <source>
        <dbReference type="ARBA" id="ARBA00023015"/>
    </source>
</evidence>
<dbReference type="Gene3D" id="1.25.40.10">
    <property type="entry name" value="Tetratricopeptide repeat domain"/>
    <property type="match status" value="2"/>
</dbReference>
<reference evidence="10" key="1">
    <citation type="submission" date="2023-07" db="EMBL/GenBank/DDBJ databases">
        <title>30 novel species of actinomycetes from the DSMZ collection.</title>
        <authorList>
            <person name="Nouioui I."/>
        </authorList>
    </citation>
    <scope>NUCLEOTIDE SEQUENCE [LARGE SCALE GENOMIC DNA]</scope>
    <source>
        <strain evidence="10">DSM 41886</strain>
    </source>
</reference>
<dbReference type="Proteomes" id="UP001183615">
    <property type="component" value="Unassembled WGS sequence"/>
</dbReference>
<accession>A0ABU2S7W6</accession>
<evidence type="ECO:0000256" key="6">
    <source>
        <dbReference type="PROSITE-ProRule" id="PRU00339"/>
    </source>
</evidence>
<dbReference type="InterPro" id="IPR002182">
    <property type="entry name" value="NB-ARC"/>
</dbReference>
<feature type="DNA-binding region" description="OmpR/PhoB-type" evidence="7">
    <location>
        <begin position="1"/>
        <end position="98"/>
    </location>
</feature>
<dbReference type="InterPro" id="IPR016032">
    <property type="entry name" value="Sig_transdc_resp-reg_C-effctor"/>
</dbReference>
<evidence type="ECO:0000256" key="1">
    <source>
        <dbReference type="ARBA" id="ARBA00005820"/>
    </source>
</evidence>
<comment type="similarity">
    <text evidence="1">Belongs to the AfsR/DnrI/RedD regulatory family.</text>
</comment>
<protein>
    <submittedName>
        <fullName evidence="9">BTAD domain-containing putative transcriptional regulator</fullName>
    </submittedName>
</protein>
<dbReference type="SMART" id="SM00028">
    <property type="entry name" value="TPR"/>
    <property type="match status" value="5"/>
</dbReference>
<feature type="repeat" description="TPR" evidence="6">
    <location>
        <begin position="802"/>
        <end position="835"/>
    </location>
</feature>
<dbReference type="SUPFAM" id="SSF46894">
    <property type="entry name" value="C-terminal effector domain of the bipartite response regulators"/>
    <property type="match status" value="1"/>
</dbReference>
<dbReference type="Pfam" id="PF00931">
    <property type="entry name" value="NB-ARC"/>
    <property type="match status" value="1"/>
</dbReference>
<keyword evidence="10" id="KW-1185">Reference proteome</keyword>
<dbReference type="SMART" id="SM01043">
    <property type="entry name" value="BTAD"/>
    <property type="match status" value="1"/>
</dbReference>
<proteinExistence type="inferred from homology"/>
<evidence type="ECO:0000256" key="5">
    <source>
        <dbReference type="ARBA" id="ARBA00023163"/>
    </source>
</evidence>
<dbReference type="PROSITE" id="PS50005">
    <property type="entry name" value="TPR"/>
    <property type="match status" value="1"/>
</dbReference>
<evidence type="ECO:0000259" key="8">
    <source>
        <dbReference type="PROSITE" id="PS51755"/>
    </source>
</evidence>
<dbReference type="PANTHER" id="PTHR35807">
    <property type="entry name" value="TRANSCRIPTIONAL REGULATOR REDD-RELATED"/>
    <property type="match status" value="1"/>
</dbReference>
<dbReference type="Pfam" id="PF13424">
    <property type="entry name" value="TPR_12"/>
    <property type="match status" value="1"/>
</dbReference>
<dbReference type="PRINTS" id="PR00364">
    <property type="entry name" value="DISEASERSIST"/>
</dbReference>
<evidence type="ECO:0000313" key="10">
    <source>
        <dbReference type="Proteomes" id="UP001183615"/>
    </source>
</evidence>
<dbReference type="Pfam" id="PF00486">
    <property type="entry name" value="Trans_reg_C"/>
    <property type="match status" value="1"/>
</dbReference>
<dbReference type="Gene3D" id="1.10.10.10">
    <property type="entry name" value="Winged helix-like DNA-binding domain superfamily/Winged helix DNA-binding domain"/>
    <property type="match status" value="1"/>
</dbReference>
<dbReference type="InterPro" id="IPR027417">
    <property type="entry name" value="P-loop_NTPase"/>
</dbReference>
<evidence type="ECO:0000313" key="9">
    <source>
        <dbReference type="EMBL" id="MDT0445073.1"/>
    </source>
</evidence>
<dbReference type="InterPro" id="IPR051677">
    <property type="entry name" value="AfsR-DnrI-RedD_regulator"/>
</dbReference>
<dbReference type="Pfam" id="PF03704">
    <property type="entry name" value="BTAD"/>
    <property type="match status" value="1"/>
</dbReference>
<feature type="domain" description="OmpR/PhoB-type" evidence="8">
    <location>
        <begin position="1"/>
        <end position="98"/>
    </location>
</feature>
<dbReference type="SMART" id="SM00862">
    <property type="entry name" value="Trans_reg_C"/>
    <property type="match status" value="1"/>
</dbReference>
<keyword evidence="6" id="KW-0802">TPR repeat</keyword>
<dbReference type="InterPro" id="IPR019734">
    <property type="entry name" value="TPR_rpt"/>
</dbReference>
<keyword evidence="2" id="KW-0902">Two-component regulatory system</keyword>
<gene>
    <name evidence="9" type="ORF">RM779_21060</name>
</gene>
<dbReference type="CDD" id="cd15831">
    <property type="entry name" value="BTAD"/>
    <property type="match status" value="1"/>
</dbReference>
<evidence type="ECO:0000256" key="2">
    <source>
        <dbReference type="ARBA" id="ARBA00023012"/>
    </source>
</evidence>
<dbReference type="InterPro" id="IPR036388">
    <property type="entry name" value="WH-like_DNA-bd_sf"/>
</dbReference>
<evidence type="ECO:0000256" key="7">
    <source>
        <dbReference type="PROSITE-ProRule" id="PRU01091"/>
    </source>
</evidence>
<organism evidence="9 10">
    <name type="scientific">Streptomyces johnsoniae</name>
    <dbReference type="NCBI Taxonomy" id="3075532"/>
    <lineage>
        <taxon>Bacteria</taxon>
        <taxon>Bacillati</taxon>
        <taxon>Actinomycetota</taxon>
        <taxon>Actinomycetes</taxon>
        <taxon>Kitasatosporales</taxon>
        <taxon>Streptomycetaceae</taxon>
        <taxon>Streptomyces</taxon>
    </lineage>
</organism>